<feature type="domain" description="3-keto-alpha-glucoside-1,2-lyase/3-keto-2-hydroxy-glucal hydratase" evidence="2">
    <location>
        <begin position="116"/>
        <end position="297"/>
    </location>
</feature>
<dbReference type="RefSeq" id="WP_092056539.1">
    <property type="nucleotide sequence ID" value="NZ_FOQD01000023.1"/>
</dbReference>
<evidence type="ECO:0000259" key="2">
    <source>
        <dbReference type="Pfam" id="PF06439"/>
    </source>
</evidence>
<dbReference type="PANTHER" id="PTHR33546:SF1">
    <property type="entry name" value="LARGE, MULTIFUNCTIONAL SECRETED PROTEIN"/>
    <property type="match status" value="1"/>
</dbReference>
<evidence type="ECO:0000313" key="4">
    <source>
        <dbReference type="Proteomes" id="UP000199518"/>
    </source>
</evidence>
<dbReference type="OrthoDB" id="176168at2"/>
<feature type="chain" id="PRO_5011578229" description="3-keto-alpha-glucoside-1,2-lyase/3-keto-2-hydroxy-glucal hydratase domain-containing protein" evidence="1">
    <location>
        <begin position="22"/>
        <end position="300"/>
    </location>
</feature>
<keyword evidence="4" id="KW-1185">Reference proteome</keyword>
<reference evidence="4" key="1">
    <citation type="submission" date="2016-10" db="EMBL/GenBank/DDBJ databases">
        <authorList>
            <person name="Varghese N."/>
            <person name="Submissions S."/>
        </authorList>
    </citation>
    <scope>NUCLEOTIDE SEQUENCE [LARGE SCALE GENOMIC DNA]</scope>
    <source>
        <strain evidence="4">DSM 26348</strain>
    </source>
</reference>
<evidence type="ECO:0000313" key="3">
    <source>
        <dbReference type="EMBL" id="SFJ55206.1"/>
    </source>
</evidence>
<dbReference type="Pfam" id="PF06439">
    <property type="entry name" value="3keto-disac_hyd"/>
    <property type="match status" value="1"/>
</dbReference>
<feature type="signal peptide" evidence="1">
    <location>
        <begin position="1"/>
        <end position="21"/>
    </location>
</feature>
<protein>
    <recommendedName>
        <fullName evidence="2">3-keto-alpha-glucoside-1,2-lyase/3-keto-2-hydroxy-glucal hydratase domain-containing protein</fullName>
    </recommendedName>
</protein>
<organism evidence="3 4">
    <name type="scientific">Planctomicrobium piriforme</name>
    <dbReference type="NCBI Taxonomy" id="1576369"/>
    <lineage>
        <taxon>Bacteria</taxon>
        <taxon>Pseudomonadati</taxon>
        <taxon>Planctomycetota</taxon>
        <taxon>Planctomycetia</taxon>
        <taxon>Planctomycetales</taxon>
        <taxon>Planctomycetaceae</taxon>
        <taxon>Planctomicrobium</taxon>
    </lineage>
</organism>
<dbReference type="STRING" id="1576369.SAMN05421753_12363"/>
<dbReference type="PANTHER" id="PTHR33546">
    <property type="entry name" value="LARGE, MULTIFUNCTIONAL SECRETED PROTEIN-RELATED"/>
    <property type="match status" value="1"/>
</dbReference>
<dbReference type="PROSITE" id="PS51257">
    <property type="entry name" value="PROKAR_LIPOPROTEIN"/>
    <property type="match status" value="1"/>
</dbReference>
<evidence type="ECO:0000256" key="1">
    <source>
        <dbReference type="SAM" id="SignalP"/>
    </source>
</evidence>
<dbReference type="AlphaFoldDB" id="A0A1I3SCG7"/>
<name>A0A1I3SCG7_9PLAN</name>
<dbReference type="GO" id="GO:0016787">
    <property type="term" value="F:hydrolase activity"/>
    <property type="evidence" value="ECO:0007669"/>
    <property type="project" value="InterPro"/>
</dbReference>
<accession>A0A1I3SCG7</accession>
<dbReference type="InterPro" id="IPR010496">
    <property type="entry name" value="AL/BT2_dom"/>
</dbReference>
<keyword evidence="1" id="KW-0732">Signal</keyword>
<dbReference type="Gene3D" id="2.60.120.560">
    <property type="entry name" value="Exo-inulinase, domain 1"/>
    <property type="match status" value="1"/>
</dbReference>
<proteinExistence type="predicted"/>
<dbReference type="EMBL" id="FOQD01000023">
    <property type="protein sequence ID" value="SFJ55206.1"/>
    <property type="molecule type" value="Genomic_DNA"/>
</dbReference>
<sequence length="300" mass="32753">MKRLTLIWTAAWCLMTVQACSAQGPVFITVEEAGRDPDFARQGEYVGNGKGIQVVALGEHKFRAVSFPGGLPGDGWTGAAPTAVEGVWEEIGSGLEGLKKTDRKSPTLGLQPPSDAVVLFDGTQSTFDKHWKPGTKMTDTGLLQQGATSLDTFGDFTLHLEFLLPYMPEARGQKRGNSGCYLQGRYEVQMLDSFGLKTADNECGGIYKASAPAMNMAFPPLSWQTYDIDFTAAKFDDAGKKIANARATVKHNGVVIHQDLELPQQTPGGVLRTETSDLGPLFLQDHNDPVRYRNIWILTR</sequence>
<gene>
    <name evidence="3" type="ORF">SAMN05421753_12363</name>
</gene>
<dbReference type="Proteomes" id="UP000199518">
    <property type="component" value="Unassembled WGS sequence"/>
</dbReference>